<accession>A0A5C8PK68</accession>
<comment type="caution">
    <text evidence="11">The sequence shown here is derived from an EMBL/GenBank/DDBJ whole genome shotgun (WGS) entry which is preliminary data.</text>
</comment>
<dbReference type="Gene3D" id="3.40.50.300">
    <property type="entry name" value="P-loop containing nucleotide triphosphate hydrolases"/>
    <property type="match status" value="1"/>
</dbReference>
<evidence type="ECO:0000256" key="2">
    <source>
        <dbReference type="ARBA" id="ARBA00022692"/>
    </source>
</evidence>
<dbReference type="GO" id="GO:0016887">
    <property type="term" value="F:ATP hydrolysis activity"/>
    <property type="evidence" value="ECO:0007669"/>
    <property type="project" value="InterPro"/>
</dbReference>
<keyword evidence="4" id="KW-0067">ATP-binding</keyword>
<evidence type="ECO:0000256" key="4">
    <source>
        <dbReference type="ARBA" id="ARBA00022840"/>
    </source>
</evidence>
<dbReference type="InterPro" id="IPR039421">
    <property type="entry name" value="Type_1_exporter"/>
</dbReference>
<dbReference type="PANTHER" id="PTHR24221">
    <property type="entry name" value="ATP-BINDING CASSETTE SUB-FAMILY B"/>
    <property type="match status" value="1"/>
</dbReference>
<evidence type="ECO:0000256" key="6">
    <source>
        <dbReference type="ARBA" id="ARBA00023136"/>
    </source>
</evidence>
<keyword evidence="12" id="KW-1185">Reference proteome</keyword>
<dbReference type="Proteomes" id="UP000321638">
    <property type="component" value="Unassembled WGS sequence"/>
</dbReference>
<dbReference type="InterPro" id="IPR011527">
    <property type="entry name" value="ABC1_TM_dom"/>
</dbReference>
<dbReference type="InterPro" id="IPR036640">
    <property type="entry name" value="ABC1_TM_sf"/>
</dbReference>
<keyword evidence="5 8" id="KW-1133">Transmembrane helix</keyword>
<feature type="transmembrane region" description="Helical" evidence="8">
    <location>
        <begin position="154"/>
        <end position="173"/>
    </location>
</feature>
<dbReference type="OrthoDB" id="5288404at2"/>
<dbReference type="PROSITE" id="PS50893">
    <property type="entry name" value="ABC_TRANSPORTER_2"/>
    <property type="match status" value="1"/>
</dbReference>
<name>A0A5C8PK68_9HYPH</name>
<dbReference type="GO" id="GO:0005886">
    <property type="term" value="C:plasma membrane"/>
    <property type="evidence" value="ECO:0007669"/>
    <property type="project" value="UniProtKB-SubCell"/>
</dbReference>
<reference evidence="11 12" key="1">
    <citation type="submission" date="2019-06" db="EMBL/GenBank/DDBJ databases">
        <title>New taxonomy in bacterial strain CC-CFT640, isolated from vineyard.</title>
        <authorList>
            <person name="Lin S.-Y."/>
            <person name="Tsai C.-F."/>
            <person name="Young C.-C."/>
        </authorList>
    </citation>
    <scope>NUCLEOTIDE SEQUENCE [LARGE SCALE GENOMIC DNA]</scope>
    <source>
        <strain evidence="11 12">CC-CFT640</strain>
    </source>
</reference>
<dbReference type="Pfam" id="PF00005">
    <property type="entry name" value="ABC_tran"/>
    <property type="match status" value="1"/>
</dbReference>
<evidence type="ECO:0000256" key="5">
    <source>
        <dbReference type="ARBA" id="ARBA00022989"/>
    </source>
</evidence>
<dbReference type="GO" id="GO:0030256">
    <property type="term" value="C:type I protein secretion system complex"/>
    <property type="evidence" value="ECO:0007669"/>
    <property type="project" value="InterPro"/>
</dbReference>
<dbReference type="GO" id="GO:0030253">
    <property type="term" value="P:protein secretion by the type I secretion system"/>
    <property type="evidence" value="ECO:0007669"/>
    <property type="project" value="InterPro"/>
</dbReference>
<evidence type="ECO:0000259" key="10">
    <source>
        <dbReference type="PROSITE" id="PS50929"/>
    </source>
</evidence>
<dbReference type="Pfam" id="PF00664">
    <property type="entry name" value="ABC_membrane"/>
    <property type="match status" value="1"/>
</dbReference>
<dbReference type="InterPro" id="IPR003439">
    <property type="entry name" value="ABC_transporter-like_ATP-bd"/>
</dbReference>
<organism evidence="11 12">
    <name type="scientific">Vineibacter terrae</name>
    <dbReference type="NCBI Taxonomy" id="2586908"/>
    <lineage>
        <taxon>Bacteria</taxon>
        <taxon>Pseudomonadati</taxon>
        <taxon>Pseudomonadota</taxon>
        <taxon>Alphaproteobacteria</taxon>
        <taxon>Hyphomicrobiales</taxon>
        <taxon>Vineibacter</taxon>
    </lineage>
</organism>
<dbReference type="GO" id="GO:0034040">
    <property type="term" value="F:ATPase-coupled lipid transmembrane transporter activity"/>
    <property type="evidence" value="ECO:0007669"/>
    <property type="project" value="TreeGrafter"/>
</dbReference>
<gene>
    <name evidence="11" type="ORF">FHP25_20070</name>
</gene>
<feature type="domain" description="ABC transporter" evidence="9">
    <location>
        <begin position="326"/>
        <end position="561"/>
    </location>
</feature>
<dbReference type="PANTHER" id="PTHR24221:SF248">
    <property type="entry name" value="ABC TRANSPORTER TRANSMEMBRANE REGION"/>
    <property type="match status" value="1"/>
</dbReference>
<protein>
    <submittedName>
        <fullName evidence="11">Type I secretion system permease/ATPase</fullName>
    </submittedName>
</protein>
<dbReference type="GO" id="GO:0005524">
    <property type="term" value="F:ATP binding"/>
    <property type="evidence" value="ECO:0007669"/>
    <property type="project" value="UniProtKB-KW"/>
</dbReference>
<dbReference type="SUPFAM" id="SSF90123">
    <property type="entry name" value="ABC transporter transmembrane region"/>
    <property type="match status" value="1"/>
</dbReference>
<keyword evidence="2 8" id="KW-0812">Transmembrane</keyword>
<evidence type="ECO:0000256" key="3">
    <source>
        <dbReference type="ARBA" id="ARBA00022741"/>
    </source>
</evidence>
<feature type="transmembrane region" description="Helical" evidence="8">
    <location>
        <begin position="21"/>
        <end position="44"/>
    </location>
</feature>
<keyword evidence="3" id="KW-0547">Nucleotide-binding</keyword>
<dbReference type="NCBIfam" id="TIGR01842">
    <property type="entry name" value="type_I_sec_PrtD"/>
    <property type="match status" value="1"/>
</dbReference>
<evidence type="ECO:0000256" key="7">
    <source>
        <dbReference type="SAM" id="MobiDB-lite"/>
    </source>
</evidence>
<dbReference type="AlphaFoldDB" id="A0A5C8PK68"/>
<dbReference type="GO" id="GO:0140359">
    <property type="term" value="F:ABC-type transporter activity"/>
    <property type="evidence" value="ECO:0007669"/>
    <property type="project" value="InterPro"/>
</dbReference>
<evidence type="ECO:0000256" key="1">
    <source>
        <dbReference type="ARBA" id="ARBA00004651"/>
    </source>
</evidence>
<dbReference type="EMBL" id="VDUZ01000023">
    <property type="protein sequence ID" value="TXL73752.1"/>
    <property type="molecule type" value="Genomic_DNA"/>
</dbReference>
<proteinExistence type="predicted"/>
<evidence type="ECO:0000313" key="11">
    <source>
        <dbReference type="EMBL" id="TXL73752.1"/>
    </source>
</evidence>
<keyword evidence="6 8" id="KW-0472">Membrane</keyword>
<feature type="region of interest" description="Disordered" evidence="7">
    <location>
        <begin position="553"/>
        <end position="581"/>
    </location>
</feature>
<feature type="compositionally biased region" description="Basic and acidic residues" evidence="7">
    <location>
        <begin position="558"/>
        <end position="568"/>
    </location>
</feature>
<evidence type="ECO:0000259" key="9">
    <source>
        <dbReference type="PROSITE" id="PS50893"/>
    </source>
</evidence>
<evidence type="ECO:0000256" key="8">
    <source>
        <dbReference type="SAM" id="Phobius"/>
    </source>
</evidence>
<dbReference type="PROSITE" id="PS50929">
    <property type="entry name" value="ABC_TM1F"/>
    <property type="match status" value="1"/>
</dbReference>
<dbReference type="Gene3D" id="1.20.1560.10">
    <property type="entry name" value="ABC transporter type 1, transmembrane domain"/>
    <property type="match status" value="1"/>
</dbReference>
<evidence type="ECO:0000313" key="12">
    <source>
        <dbReference type="Proteomes" id="UP000321638"/>
    </source>
</evidence>
<feature type="transmembrane region" description="Helical" evidence="8">
    <location>
        <begin position="56"/>
        <end position="73"/>
    </location>
</feature>
<dbReference type="InterPro" id="IPR010128">
    <property type="entry name" value="ATPase_T1SS_PrtD-like"/>
</dbReference>
<dbReference type="InterPro" id="IPR027417">
    <property type="entry name" value="P-loop_NTPase"/>
</dbReference>
<dbReference type="SUPFAM" id="SSF52540">
    <property type="entry name" value="P-loop containing nucleoside triphosphate hydrolases"/>
    <property type="match status" value="1"/>
</dbReference>
<feature type="domain" description="ABC transmembrane type-1" evidence="10">
    <location>
        <begin position="21"/>
        <end position="295"/>
    </location>
</feature>
<dbReference type="SMART" id="SM00382">
    <property type="entry name" value="AAA"/>
    <property type="match status" value="1"/>
</dbReference>
<dbReference type="InterPro" id="IPR003593">
    <property type="entry name" value="AAA+_ATPase"/>
</dbReference>
<sequence length="581" mass="62416">MHIAKPLPAAAASLIWRQAPALVVFSFLVNLLLLVSAIYMLQVYDRVLSSGSLDTLVWLTAAALAAMVVYGLLEHVRRLMLGRIGYWLETELSGPVIRRTMQARLAGTKTDASLRDVGDLRAFMAGEPILAFLDAPWAPVFIGLLWFLHPALGVLATAGAAVLFLAALTNDLLTRKRQQRSAAILRASQTSVAHYVENAETISALGMTGAVIGRWQERQREAGAEQQRLAETTAAIGNVSRALRLALQTMILGLGAYYVLQGQLTSGGMVAGSIILGRALAPVERSIAAWRGLVAAAAARRNLDRLFGPAEIARDPFPLPRPQGWLAVQSLHYTAPQSQHPVLKSITFALEPGQVCAVVGPSGAGKSTLCRLIVGAWKPAYGHIRLDGAEVSTWHSEDLGQYIGYLPQQVVLFPGSVAQNIARLRSADSADVIAAARLAGVHEMILRLPDGYETDIGVHGDRISTGQRQRLGLARALFGDPSLIVLDEPNANLDSEGDQALLQTLLALKQKGRTIVIVTHQQRMLQVCDMTLVLMEGQVTGFGKRDDALAALASSTRKPRDGAARTADDPLAARPKLVKAE</sequence>
<comment type="subcellular location">
    <subcellularLocation>
        <location evidence="1">Cell membrane</location>
        <topology evidence="1">Multi-pass membrane protein</topology>
    </subcellularLocation>
</comment>